<evidence type="ECO:0008006" key="3">
    <source>
        <dbReference type="Google" id="ProtNLM"/>
    </source>
</evidence>
<sequence>MKKHFYVGQNVLWHTPDDSFNKFVHAVIIEKKKDHCLALTEGNENPGQNDLKIWIDEDTEMDFFDEDMIRTLSRY</sequence>
<dbReference type="AlphaFoldDB" id="A0A395XI76"/>
<evidence type="ECO:0000313" key="2">
    <source>
        <dbReference type="Proteomes" id="UP000266376"/>
    </source>
</evidence>
<name>A0A395XI76_9FIRM</name>
<evidence type="ECO:0000313" key="1">
    <source>
        <dbReference type="EMBL" id="RGW47724.1"/>
    </source>
</evidence>
<organism evidence="1 2">
    <name type="scientific">Dorea formicigenerans</name>
    <dbReference type="NCBI Taxonomy" id="39486"/>
    <lineage>
        <taxon>Bacteria</taxon>
        <taxon>Bacillati</taxon>
        <taxon>Bacillota</taxon>
        <taxon>Clostridia</taxon>
        <taxon>Lachnospirales</taxon>
        <taxon>Lachnospiraceae</taxon>
        <taxon>Dorea</taxon>
    </lineage>
</organism>
<gene>
    <name evidence="1" type="ORF">DWV67_15355</name>
</gene>
<reference evidence="1 2" key="1">
    <citation type="submission" date="2018-08" db="EMBL/GenBank/DDBJ databases">
        <title>A genome reference for cultivated species of the human gut microbiota.</title>
        <authorList>
            <person name="Zou Y."/>
            <person name="Xue W."/>
            <person name="Luo G."/>
        </authorList>
    </citation>
    <scope>NUCLEOTIDE SEQUENCE [LARGE SCALE GENOMIC DNA]</scope>
    <source>
        <strain evidence="1 2">AF12-11</strain>
    </source>
</reference>
<dbReference type="EMBL" id="QSAJ01000063">
    <property type="protein sequence ID" value="RGW47724.1"/>
    <property type="molecule type" value="Genomic_DNA"/>
</dbReference>
<comment type="caution">
    <text evidence="1">The sequence shown here is derived from an EMBL/GenBank/DDBJ whole genome shotgun (WGS) entry which is preliminary data.</text>
</comment>
<protein>
    <recommendedName>
        <fullName evidence="3">Phosphohydrolase</fullName>
    </recommendedName>
</protein>
<proteinExistence type="predicted"/>
<accession>A0A395XI76</accession>
<dbReference type="Proteomes" id="UP000266376">
    <property type="component" value="Unassembled WGS sequence"/>
</dbReference>